<sequence>MPGVDQKPLIPEAFIFQSITIREAVAAEYWRKDDSLEVIVYARPENCILNGNSPLPISSENELTFELIFNGVDASYRGVSTRGHRNLPVFDDFVEGEEVLLIPTISSEETRPLAVPWCPNKKPETVRIYKQIGLWYDDEGYSNPPTASIYCKEQFHYVRKGKSFHCDFLWDIRATSAYGYIYHDG</sequence>
<keyword evidence="2" id="KW-1185">Reference proteome</keyword>
<protein>
    <submittedName>
        <fullName evidence="1">Uncharacterized protein</fullName>
    </submittedName>
</protein>
<reference evidence="1 2" key="1">
    <citation type="submission" date="2023-02" db="EMBL/GenBank/DDBJ databases">
        <title>Description and genomic characterization of Microbulbifer bruguierae sp. nov., isolated from the sediment of mangrove plant Bruguiera sexangula.</title>
        <authorList>
            <person name="Long M."/>
        </authorList>
    </citation>
    <scope>NUCLEOTIDE SEQUENCE [LARGE SCALE GENOMIC DNA]</scope>
    <source>
        <strain evidence="1 2">H12</strain>
    </source>
</reference>
<gene>
    <name evidence="1" type="ORF">PVT68_16120</name>
</gene>
<evidence type="ECO:0000313" key="2">
    <source>
        <dbReference type="Proteomes" id="UP001236500"/>
    </source>
</evidence>
<dbReference type="RefSeq" id="WP_280319824.1">
    <property type="nucleotide sequence ID" value="NZ_CP118605.1"/>
</dbReference>
<dbReference type="Proteomes" id="UP001236500">
    <property type="component" value="Chromosome"/>
</dbReference>
<organism evidence="1 2">
    <name type="scientific">Microbulbifer bruguierae</name>
    <dbReference type="NCBI Taxonomy" id="3029061"/>
    <lineage>
        <taxon>Bacteria</taxon>
        <taxon>Pseudomonadati</taxon>
        <taxon>Pseudomonadota</taxon>
        <taxon>Gammaproteobacteria</taxon>
        <taxon>Cellvibrionales</taxon>
        <taxon>Microbulbiferaceae</taxon>
        <taxon>Microbulbifer</taxon>
    </lineage>
</organism>
<accession>A0ABY8NBI5</accession>
<evidence type="ECO:0000313" key="1">
    <source>
        <dbReference type="EMBL" id="WGL16281.1"/>
    </source>
</evidence>
<name>A0ABY8NBI5_9GAMM</name>
<dbReference type="EMBL" id="CP118605">
    <property type="protein sequence ID" value="WGL16281.1"/>
    <property type="molecule type" value="Genomic_DNA"/>
</dbReference>
<proteinExistence type="predicted"/>